<feature type="region of interest" description="Disordered" evidence="1">
    <location>
        <begin position="100"/>
        <end position="150"/>
    </location>
</feature>
<name>A0A4C2A742_EUMVA</name>
<dbReference type="AlphaFoldDB" id="A0A4C2A742"/>
<feature type="compositionally biased region" description="Polar residues" evidence="1">
    <location>
        <begin position="34"/>
        <end position="44"/>
    </location>
</feature>
<evidence type="ECO:0000256" key="1">
    <source>
        <dbReference type="SAM" id="MobiDB-lite"/>
    </source>
</evidence>
<proteinExistence type="predicted"/>
<comment type="caution">
    <text evidence="2">The sequence shown here is derived from an EMBL/GenBank/DDBJ whole genome shotgun (WGS) entry which is preliminary data.</text>
</comment>
<sequence length="150" mass="17036">MPIHRHVFYFQRRDKKLGTESRIRIKIEQGYRWNNDSQSSSSEVDIQDKGNHSTSTQGRNVLEGPGWHYEFKDSPEVFDKGHKLDGRCGWGCRRLGSGWQTPPPLYDQSDTASTSECRSRAARTAPPPVLFPPGGVQVRVSDLPRKIGNR</sequence>
<dbReference type="EMBL" id="BGZK01002700">
    <property type="protein sequence ID" value="GBP95918.1"/>
    <property type="molecule type" value="Genomic_DNA"/>
</dbReference>
<keyword evidence="3" id="KW-1185">Reference proteome</keyword>
<reference evidence="2 3" key="1">
    <citation type="journal article" date="2019" name="Commun. Biol.">
        <title>The bagworm genome reveals a unique fibroin gene that provides high tensile strength.</title>
        <authorList>
            <person name="Kono N."/>
            <person name="Nakamura H."/>
            <person name="Ohtoshi R."/>
            <person name="Tomita M."/>
            <person name="Numata K."/>
            <person name="Arakawa K."/>
        </authorList>
    </citation>
    <scope>NUCLEOTIDE SEQUENCE [LARGE SCALE GENOMIC DNA]</scope>
</reference>
<organism evidence="2 3">
    <name type="scientific">Eumeta variegata</name>
    <name type="common">Bagworm moth</name>
    <name type="synonym">Eumeta japonica</name>
    <dbReference type="NCBI Taxonomy" id="151549"/>
    <lineage>
        <taxon>Eukaryota</taxon>
        <taxon>Metazoa</taxon>
        <taxon>Ecdysozoa</taxon>
        <taxon>Arthropoda</taxon>
        <taxon>Hexapoda</taxon>
        <taxon>Insecta</taxon>
        <taxon>Pterygota</taxon>
        <taxon>Neoptera</taxon>
        <taxon>Endopterygota</taxon>
        <taxon>Lepidoptera</taxon>
        <taxon>Glossata</taxon>
        <taxon>Ditrysia</taxon>
        <taxon>Tineoidea</taxon>
        <taxon>Psychidae</taxon>
        <taxon>Oiketicinae</taxon>
        <taxon>Eumeta</taxon>
    </lineage>
</organism>
<dbReference type="Proteomes" id="UP000299102">
    <property type="component" value="Unassembled WGS sequence"/>
</dbReference>
<gene>
    <name evidence="2" type="ORF">EVAR_68100_1</name>
</gene>
<evidence type="ECO:0000313" key="3">
    <source>
        <dbReference type="Proteomes" id="UP000299102"/>
    </source>
</evidence>
<feature type="region of interest" description="Disordered" evidence="1">
    <location>
        <begin position="34"/>
        <end position="62"/>
    </location>
</feature>
<accession>A0A4C2A742</accession>
<protein>
    <submittedName>
        <fullName evidence="2">Uncharacterized protein</fullName>
    </submittedName>
</protein>
<evidence type="ECO:0000313" key="2">
    <source>
        <dbReference type="EMBL" id="GBP95918.1"/>
    </source>
</evidence>